<gene>
    <name evidence="1" type="ORF">NM208_g1581</name>
</gene>
<dbReference type="EMBL" id="JANRMS010000084">
    <property type="protein sequence ID" value="KAJ3547283.1"/>
    <property type="molecule type" value="Genomic_DNA"/>
</dbReference>
<evidence type="ECO:0000313" key="1">
    <source>
        <dbReference type="EMBL" id="KAJ3547283.1"/>
    </source>
</evidence>
<name>A0ACC1SVV3_9HYPO</name>
<keyword evidence="2" id="KW-1185">Reference proteome</keyword>
<organism evidence="1 2">
    <name type="scientific">Fusarium decemcellulare</name>
    <dbReference type="NCBI Taxonomy" id="57161"/>
    <lineage>
        <taxon>Eukaryota</taxon>
        <taxon>Fungi</taxon>
        <taxon>Dikarya</taxon>
        <taxon>Ascomycota</taxon>
        <taxon>Pezizomycotina</taxon>
        <taxon>Sordariomycetes</taxon>
        <taxon>Hypocreomycetidae</taxon>
        <taxon>Hypocreales</taxon>
        <taxon>Nectriaceae</taxon>
        <taxon>Fusarium</taxon>
        <taxon>Fusarium decemcellulare species complex</taxon>
    </lineage>
</organism>
<proteinExistence type="predicted"/>
<comment type="caution">
    <text evidence="1">The sequence shown here is derived from an EMBL/GenBank/DDBJ whole genome shotgun (WGS) entry which is preliminary data.</text>
</comment>
<reference evidence="1" key="1">
    <citation type="submission" date="2022-08" db="EMBL/GenBank/DDBJ databases">
        <title>Genome Sequence of Fusarium decemcellulare.</title>
        <authorList>
            <person name="Buettner E."/>
        </authorList>
    </citation>
    <scope>NUCLEOTIDE SEQUENCE</scope>
    <source>
        <strain evidence="1">Babe19</strain>
    </source>
</reference>
<dbReference type="Proteomes" id="UP001148629">
    <property type="component" value="Unassembled WGS sequence"/>
</dbReference>
<sequence length="798" mass="87500">MPADTLSLEGKVAIVTGSGRETGIGAGIAKALARNGAAVTLNYVSDSVTERANALAEKIKAEGGRAIAVQTSVDTPEGAKLLVRETLKAFGTDHIDILVNNAGAGTAGETLQATQDDIAKNFGVNVNAPIYMAQAAVPHMGSGGRVINVSSISSQQGPGEVPLYAASKAALNSLSWSWAQEWGRSRGITVNTVAPGPVATEMIPAEMRDELQRPMIAITRAANRAGTIEDIGDAVLLLVSEKARWITGQYISIKFDLRVLQFQVYAHAKIGLTPSTNSDRSHFYGQIYNSLLESTTESTAKMAPSRQTAAQAPKSNLMFVNVTRPDEIKDRKTQRKIHRHVMKPIGLTRRKRPRNQKIQIHIESESPEEKPLASNTTSDVAVVASKSDKNDRDALKIYLQQNTPPDSSKGNTPSPWNADHGVHYSHTSARAQRIIDFLKGGNAPTCQMLRELGFTLAMIDDGAMHVALACLSIQKGRSRKRTVQESDTSLEHYNTSVTMVNRQIQNISSTVGDAIIGLCLHNFDRWSVHMAGLQRLIQIRGGIEKISSRYLQTALIWSDLIGSMSLDSPRRFSLPGSIVIGFQNDSTSLVLNRLIHTLQGRFPDQSDICTVLGSLASLQEMAAGKSKDEWTEDSNLNQALHAITEDILSLPRYAIPDEVDASSIGLTIRESIRLASMLFLTEPAMFYMGHGNGNRVTPIHRGRLPSLLRSPCADWTDLEELELWVLVICALTEVDEGRDWTVSQIIDRMQTRDLDWDGVLVQLRQIAWMDNIWSEETDELRARIELTKRVPGIVELQG</sequence>
<protein>
    <submittedName>
        <fullName evidence="1">Uncharacterized protein</fullName>
    </submittedName>
</protein>
<accession>A0ACC1SVV3</accession>
<evidence type="ECO:0000313" key="2">
    <source>
        <dbReference type="Proteomes" id="UP001148629"/>
    </source>
</evidence>